<accession>F8WEX6</accession>
<dbReference type="Ensembl" id="ENST00000467996.1">
    <property type="protein sequence ID" value="ENSP00000419809.1"/>
    <property type="gene ID" value="ENSG00000082996.20"/>
</dbReference>
<name>F8WEX6_HUMAN</name>
<reference evidence="1" key="5">
    <citation type="submission" date="2025-09" db="UniProtKB">
        <authorList>
            <consortium name="Ensembl"/>
        </authorList>
    </citation>
    <scope>IDENTIFICATION</scope>
</reference>
<proteinExistence type="predicted"/>
<dbReference type="AlphaFoldDB" id="F8WEX6"/>
<sequence length="17" mass="2025">MLILMTSLAWDPTTLRY</sequence>
<reference evidence="1 2" key="3">
    <citation type="journal article" date="2006" name="Nature">
        <title>The DNA sequence, annotation and analysis of human chromosome 3.</title>
        <authorList>
            <person name="Muzny D.M."/>
            <person name="Scherer S.E."/>
            <person name="Kaul R."/>
            <person name="Wang J."/>
            <person name="Yu J."/>
            <person name="Sudbrak R."/>
            <person name="Buhay C.J."/>
            <person name="Chen R."/>
            <person name="Cree A."/>
            <person name="Ding Y."/>
            <person name="Dugan-Rocha S."/>
            <person name="Gill R."/>
            <person name="Gunaratne P."/>
            <person name="Harris R.A."/>
            <person name="Hawes A.C."/>
            <person name="Hernandez J."/>
            <person name="Hodgson A.V."/>
            <person name="Hume J."/>
            <person name="Jackson A."/>
            <person name="Khan Z.M."/>
            <person name="Kovar-Smith C."/>
            <person name="Lewis L.R."/>
            <person name="Lozado R.J."/>
            <person name="Metzker M.L."/>
            <person name="Milosavljevic A."/>
            <person name="Miner G.R."/>
            <person name="Morgan M.B."/>
            <person name="Nazareth L.V."/>
            <person name="Scott G."/>
            <person name="Sodergren E."/>
            <person name="Song X.Z."/>
            <person name="Steffen D."/>
            <person name="Wei S."/>
            <person name="Wheeler D.A."/>
            <person name="Wright M.W."/>
            <person name="Worley K.C."/>
            <person name="Yuan Y."/>
            <person name="Zhang Z."/>
            <person name="Adams C.Q."/>
            <person name="Ansari-Lari M.A."/>
            <person name="Ayele M."/>
            <person name="Brown M.J."/>
            <person name="Chen G."/>
            <person name="Chen Z."/>
            <person name="Clendenning J."/>
            <person name="Clerc-Blankenburg K.P."/>
            <person name="Chen R."/>
            <person name="Chen Z."/>
            <person name="Davis C."/>
            <person name="Delgado O."/>
            <person name="Dinh H.H."/>
            <person name="Dong W."/>
            <person name="Draper H."/>
            <person name="Ernst S."/>
            <person name="Fu G."/>
            <person name="Gonzalez-Garay M.L."/>
            <person name="Garcia D.K."/>
            <person name="Gillett W."/>
            <person name="Gu J."/>
            <person name="Hao B."/>
            <person name="Haugen E."/>
            <person name="Havlak P."/>
            <person name="He X."/>
            <person name="Hennig S."/>
            <person name="Hu S."/>
            <person name="Huang W."/>
            <person name="Jackson L.R."/>
            <person name="Jacob L.S."/>
            <person name="Kelly S.H."/>
            <person name="Kube M."/>
            <person name="Levy R."/>
            <person name="Li Z."/>
            <person name="Liu B."/>
            <person name="Liu J."/>
            <person name="Liu W."/>
            <person name="Lu J."/>
            <person name="Maheshwari M."/>
            <person name="Nguyen B.V."/>
            <person name="Okwuonu G.O."/>
            <person name="Palmeiri A."/>
            <person name="Pasternak S."/>
            <person name="Perez L.M."/>
            <person name="Phelps K.A."/>
            <person name="Plopper F.J."/>
            <person name="Qiang B."/>
            <person name="Raymond C."/>
            <person name="Rodriguez R."/>
            <person name="Saenphimmachak C."/>
            <person name="Santibanez J."/>
            <person name="Shen H."/>
            <person name="Shen Y."/>
            <person name="Subramanian S."/>
            <person name="Tabor P.E."/>
            <person name="Verduzco D."/>
            <person name="Waldron L."/>
            <person name="Wang J."/>
            <person name="Wang J."/>
            <person name="Wang Q."/>
            <person name="Williams G.A."/>
            <person name="Wong G.K."/>
            <person name="Yao Z."/>
            <person name="Zhang J."/>
            <person name="Zhang X."/>
            <person name="Zhao G."/>
            <person name="Zhou J."/>
            <person name="Zhou Y."/>
            <person name="Nelson D."/>
            <person name="Lehrach H."/>
            <person name="Reinhardt R."/>
            <person name="Naylor S.L."/>
            <person name="Yang H."/>
            <person name="Olson M."/>
            <person name="Weinstock G."/>
            <person name="Gibbs R.A."/>
        </authorList>
    </citation>
    <scope>NUCLEOTIDE SEQUENCE [LARGE SCALE GENOMIC DNA]</scope>
</reference>
<gene>
    <name evidence="1" type="primary">RNF13</name>
</gene>
<dbReference type="GeneTree" id="ENSGT00940000154942"/>
<reference evidence="1 2" key="2">
    <citation type="journal article" date="2004" name="Nature">
        <title>Finishing the euchromatic sequence of the human genome.</title>
        <authorList>
            <consortium name="International Human Genome Sequencing Consortium"/>
        </authorList>
    </citation>
    <scope>NUCLEOTIDE SEQUENCE [LARGE SCALE GENOMIC DNA]</scope>
</reference>
<dbReference type="Proteomes" id="UP000005640">
    <property type="component" value="Chromosome 3"/>
</dbReference>
<dbReference type="HOGENOM" id="CLU_3431960_0_0_1"/>
<dbReference type="Bgee" id="ENSG00000082996">
    <property type="expression patterns" value="Expressed in corpus callosum and 217 other cell types or tissues"/>
</dbReference>
<dbReference type="Ensembl" id="ENST00000467996.1">
    <property type="protein sequence ID" value="ENSP00000419809.1"/>
    <property type="gene ID" value="ENSG00000082996.21"/>
</dbReference>
<dbReference type="ExpressionAtlas" id="F8WEX6">
    <property type="expression patterns" value="baseline and differential"/>
</dbReference>
<keyword evidence="2" id="KW-1185">Reference proteome</keyword>
<dbReference type="HGNC" id="HGNC:10057">
    <property type="gene designation" value="RNF13"/>
</dbReference>
<evidence type="ECO:0000313" key="1">
    <source>
        <dbReference type="Ensembl" id="ENSP00000419809.1"/>
    </source>
</evidence>
<reference evidence="1 2" key="1">
    <citation type="journal article" date="2001" name="Nature">
        <title>Initial sequencing and analysis of the human genome.</title>
        <authorList>
            <consortium name="International Human Genome Sequencing Consortium"/>
            <person name="Lander E.S."/>
            <person name="Linton L.M."/>
            <person name="Birren B."/>
            <person name="Nusbaum C."/>
            <person name="Zody M.C."/>
            <person name="Baldwin J."/>
            <person name="Devon K."/>
            <person name="Dewar K."/>
            <person name="Doyle M."/>
            <person name="FitzHugh W."/>
            <person name="Funke R."/>
            <person name="Gage D."/>
            <person name="Harris K."/>
            <person name="Heaford A."/>
            <person name="Howland J."/>
            <person name="Kann L."/>
            <person name="Lehoczky J."/>
            <person name="LeVine R."/>
            <person name="McEwan P."/>
            <person name="McKernan K."/>
            <person name="Meldrim J."/>
            <person name="Mesirov J.P."/>
            <person name="Miranda C."/>
            <person name="Morris W."/>
            <person name="Naylor J."/>
            <person name="Raymond C."/>
            <person name="Rosetti M."/>
            <person name="Santos R."/>
            <person name="Sheridan A."/>
            <person name="Sougnez C."/>
            <person name="Stange-Thomann N."/>
            <person name="Stojanovic N."/>
            <person name="Subramanian A."/>
            <person name="Wyman D."/>
            <person name="Rogers J."/>
            <person name="Sulston J."/>
            <person name="Ainscough R."/>
            <person name="Beck S."/>
            <person name="Bentley D."/>
            <person name="Burton J."/>
            <person name="Clee C."/>
            <person name="Carter N."/>
            <person name="Coulson A."/>
            <person name="Deadman R."/>
            <person name="Deloukas P."/>
            <person name="Dunham A."/>
            <person name="Dunham I."/>
            <person name="Durbin R."/>
            <person name="French L."/>
            <person name="Grafham D."/>
            <person name="Gregory S."/>
            <person name="Hubbard T."/>
            <person name="Humphray S."/>
            <person name="Hunt A."/>
            <person name="Jones M."/>
            <person name="Lloyd C."/>
            <person name="McMurray A."/>
            <person name="Matthews L."/>
            <person name="Mercer S."/>
            <person name="Milne S."/>
            <person name="Mullikin J.C."/>
            <person name="Mungall A."/>
            <person name="Plumb R."/>
            <person name="Ross M."/>
            <person name="Shownkeen R."/>
            <person name="Sims S."/>
            <person name="Waterston R.H."/>
            <person name="Wilson R.K."/>
            <person name="Hillier L.W."/>
            <person name="McPherson J.D."/>
            <person name="Marra M.A."/>
            <person name="Mardis E.R."/>
            <person name="Fulton L.A."/>
            <person name="Chinwalla A.T."/>
            <person name="Pepin K.H."/>
            <person name="Gish W.R."/>
            <person name="Chissoe S.L."/>
            <person name="Wendl M.C."/>
            <person name="Delehaunty K.D."/>
            <person name="Miner T.L."/>
            <person name="Delehaunty A."/>
            <person name="Kramer J.B."/>
            <person name="Cook L.L."/>
            <person name="Fulton R.S."/>
            <person name="Johnson D.L."/>
            <person name="Minx P.J."/>
            <person name="Clifton S.W."/>
            <person name="Hawkins T."/>
            <person name="Branscomb E."/>
            <person name="Predki P."/>
            <person name="Richardson P."/>
            <person name="Wenning S."/>
            <person name="Slezak T."/>
            <person name="Doggett N."/>
            <person name="Cheng J.F."/>
            <person name="Olsen A."/>
            <person name="Lucas S."/>
            <person name="Elkin C."/>
            <person name="Uberbacher E."/>
            <person name="Frazier M."/>
            <person name="Gibbs R.A."/>
            <person name="Muzny D.M."/>
            <person name="Scherer S.E."/>
            <person name="Bouck J.B."/>
            <person name="Sodergren E.J."/>
            <person name="Worley K.C."/>
            <person name="Rives C.M."/>
            <person name="Gorrell J.H."/>
            <person name="Metzker M.L."/>
            <person name="Naylor S.L."/>
            <person name="Kucherlapati R.S."/>
            <person name="Nelson D.L."/>
            <person name="Weinstock G.M."/>
            <person name="Sakaki Y."/>
            <person name="Fujiyama A."/>
            <person name="Hattori M."/>
            <person name="Yada T."/>
            <person name="Toyoda A."/>
            <person name="Itoh T."/>
            <person name="Kawagoe C."/>
            <person name="Watanabe H."/>
            <person name="Totoki Y."/>
            <person name="Taylor T."/>
            <person name="Weissenbach J."/>
            <person name="Heilig R."/>
            <person name="Saurin W."/>
            <person name="Artiguenave F."/>
            <person name="Brottier P."/>
            <person name="Bruls T."/>
            <person name="Pelletier E."/>
            <person name="Robert C."/>
            <person name="Wincker P."/>
            <person name="Smith D.R."/>
            <person name="Doucette-Stamm L."/>
            <person name="Rubenfield M."/>
            <person name="Weinstock K."/>
            <person name="Lee H.M."/>
            <person name="Dubois J."/>
            <person name="Rosenthal A."/>
            <person name="Platzer M."/>
            <person name="Nyakatura G."/>
            <person name="Taudien S."/>
            <person name="Rump A."/>
            <person name="Yang H."/>
            <person name="Yu J."/>
            <person name="Wang J."/>
            <person name="Huang G."/>
            <person name="Gu J."/>
            <person name="Hood L."/>
            <person name="Rowen L."/>
            <person name="Madan A."/>
            <person name="Qin S."/>
            <person name="Davis R.W."/>
            <person name="Federspiel N.A."/>
            <person name="Abola A.P."/>
            <person name="Proctor M.J."/>
            <person name="Myers R.M."/>
            <person name="Schmutz J."/>
            <person name="Dickson M."/>
            <person name="Grimwood J."/>
            <person name="Cox D.R."/>
            <person name="Olson M.V."/>
            <person name="Kaul R."/>
            <person name="Raymond C."/>
            <person name="Shimizu N."/>
            <person name="Kawasaki K."/>
            <person name="Minoshima S."/>
            <person name="Evans G.A."/>
            <person name="Athanasiou M."/>
            <person name="Schultz R."/>
            <person name="Roe B.A."/>
            <person name="Chen F."/>
            <person name="Pan H."/>
            <person name="Ramser J."/>
            <person name="Lehrach H."/>
            <person name="Reinhardt R."/>
            <person name="McCombie W.R."/>
            <person name="de la Bastide M."/>
            <person name="Dedhia N."/>
            <person name="Blocker H."/>
            <person name="Hornischer K."/>
            <person name="Nordsiek G."/>
            <person name="Agarwala R."/>
            <person name="Aravind L."/>
            <person name="Bailey J.A."/>
            <person name="Bateman A."/>
            <person name="Batzoglou S."/>
            <person name="Birney E."/>
            <person name="Bork P."/>
            <person name="Brown D.G."/>
            <person name="Burge C.B."/>
            <person name="Cerutti L."/>
            <person name="Chen H.C."/>
            <person name="Church D."/>
            <person name="Clamp M."/>
            <person name="Copley R.R."/>
            <person name="Doerks T."/>
            <person name="Eddy S.R."/>
            <person name="Eichler E.E."/>
            <person name="Furey T.S."/>
            <person name="Galagan J."/>
            <person name="Gilbert J.G."/>
            <person name="Harmon C."/>
            <person name="Hayashizaki Y."/>
            <person name="Haussler D."/>
            <person name="Hermjakob H."/>
            <person name="Hokamp K."/>
            <person name="Jang W."/>
            <person name="Johnson L.S."/>
            <person name="Jones T.A."/>
            <person name="Kasif S."/>
            <person name="Kaspryzk A."/>
            <person name="Kennedy S."/>
            <person name="Kent W.J."/>
            <person name="Kitts P."/>
            <person name="Koonin E.V."/>
            <person name="Korf I."/>
            <person name="Kulp D."/>
            <person name="Lancet D."/>
            <person name="Lowe T.M."/>
            <person name="McLysaght A."/>
            <person name="Mikkelsen T."/>
            <person name="Moran J.V."/>
            <person name="Mulder N."/>
            <person name="Pollara V.J."/>
            <person name="Ponting C.P."/>
            <person name="Schuler G."/>
            <person name="Schultz J."/>
            <person name="Slater G."/>
            <person name="Smit A.F."/>
            <person name="Stupka E."/>
            <person name="Szustakowski J."/>
            <person name="Thierry-Mieg D."/>
            <person name="Thierry-Mieg J."/>
            <person name="Wagner L."/>
            <person name="Wallis J."/>
            <person name="Wheeler R."/>
            <person name="Williams A."/>
            <person name="Wolf Y.I."/>
            <person name="Wolfe K.H."/>
            <person name="Yang S.P."/>
            <person name="Yeh R.F."/>
            <person name="Collins F."/>
            <person name="Guyer M.S."/>
            <person name="Peterson J."/>
            <person name="Felsenfeld A."/>
            <person name="Wetterstrand K.A."/>
            <person name="Patrinos A."/>
            <person name="Morgan M.J."/>
            <person name="de Jong P."/>
            <person name="Catanese J.J."/>
            <person name="Osoegawa K."/>
            <person name="Shizuya H."/>
            <person name="Choi S."/>
            <person name="Chen Y.J."/>
        </authorList>
    </citation>
    <scope>NUCLEOTIDE SEQUENCE [LARGE SCALE GENOMIC DNA]</scope>
</reference>
<dbReference type="OrthoDB" id="8062037at2759"/>
<dbReference type="UCSC" id="uc062oyj.1">
    <property type="organism name" value="human"/>
</dbReference>
<dbReference type="EMBL" id="AC117395">
    <property type="status" value="NOT_ANNOTATED_CDS"/>
    <property type="molecule type" value="Genomic_DNA"/>
</dbReference>
<reference evidence="1" key="4">
    <citation type="submission" date="2025-08" db="UniProtKB">
        <authorList>
            <consortium name="Ensembl"/>
        </authorList>
    </citation>
    <scope>IDENTIFICATION</scope>
</reference>
<dbReference type="VEuPathDB" id="HostDB:ENSG00000082996"/>
<dbReference type="ChiTaRS" id="RNF13">
    <property type="organism name" value="human"/>
</dbReference>
<protein>
    <submittedName>
        <fullName evidence="1">Ring finger protein 13</fullName>
    </submittedName>
</protein>
<dbReference type="OpenTargets" id="ENSG00000082996"/>
<dbReference type="EMBL" id="AC069216">
    <property type="status" value="NOT_ANNOTATED_CDS"/>
    <property type="molecule type" value="Genomic_DNA"/>
</dbReference>
<evidence type="ECO:0000313" key="2">
    <source>
        <dbReference type="Proteomes" id="UP000005640"/>
    </source>
</evidence>
<organism evidence="1 2">
    <name type="scientific">Homo sapiens</name>
    <name type="common">Human</name>
    <dbReference type="NCBI Taxonomy" id="9606"/>
    <lineage>
        <taxon>Eukaryota</taxon>
        <taxon>Metazoa</taxon>
        <taxon>Chordata</taxon>
        <taxon>Craniata</taxon>
        <taxon>Vertebrata</taxon>
        <taxon>Euteleostomi</taxon>
        <taxon>Mammalia</taxon>
        <taxon>Eutheria</taxon>
        <taxon>Euarchontoglires</taxon>
        <taxon>Primates</taxon>
        <taxon>Haplorrhini</taxon>
        <taxon>Catarrhini</taxon>
        <taxon>Hominidae</taxon>
        <taxon>Homo</taxon>
    </lineage>
</organism>